<comment type="caution">
    <text evidence="1">The sequence shown here is derived from an EMBL/GenBank/DDBJ whole genome shotgun (WGS) entry which is preliminary data.</text>
</comment>
<dbReference type="EMBL" id="JAQSIP010000001">
    <property type="protein sequence ID" value="MDD0837278.1"/>
    <property type="molecule type" value="Genomic_DNA"/>
</dbReference>
<proteinExistence type="predicted"/>
<sequence length="68" mass="6753">MNISSTPAVQSATAATQSGSPDAVNVLVLRKALDTQASAAADLIQSLPQVPPALATSGSLGTQLNTYA</sequence>
<reference evidence="1 2" key="1">
    <citation type="submission" date="2023-02" db="EMBL/GenBank/DDBJ databases">
        <title>Bacterial whole genomic sequence of Curvibacter sp. HBC61.</title>
        <authorList>
            <person name="Le V."/>
            <person name="Ko S.-R."/>
            <person name="Ahn C.-Y."/>
            <person name="Oh H.-M."/>
        </authorList>
    </citation>
    <scope>NUCLEOTIDE SEQUENCE [LARGE SCALE GENOMIC DNA]</scope>
    <source>
        <strain evidence="1 2">HBC61</strain>
    </source>
</reference>
<dbReference type="InterPro" id="IPR025906">
    <property type="entry name" value="YjfB_motility"/>
</dbReference>
<evidence type="ECO:0000313" key="2">
    <source>
        <dbReference type="Proteomes" id="UP001528673"/>
    </source>
</evidence>
<organism evidence="1 2">
    <name type="scientific">Curvibacter cyanobacteriorum</name>
    <dbReference type="NCBI Taxonomy" id="3026422"/>
    <lineage>
        <taxon>Bacteria</taxon>
        <taxon>Pseudomonadati</taxon>
        <taxon>Pseudomonadota</taxon>
        <taxon>Betaproteobacteria</taxon>
        <taxon>Burkholderiales</taxon>
        <taxon>Comamonadaceae</taxon>
        <taxon>Curvibacter</taxon>
    </lineage>
</organism>
<dbReference type="Proteomes" id="UP001528673">
    <property type="component" value="Unassembled WGS sequence"/>
</dbReference>
<dbReference type="RefSeq" id="WP_273948261.1">
    <property type="nucleotide sequence ID" value="NZ_JAQSIP010000001.1"/>
</dbReference>
<dbReference type="Pfam" id="PF14070">
    <property type="entry name" value="YjfB_motility"/>
    <property type="match status" value="1"/>
</dbReference>
<evidence type="ECO:0000313" key="1">
    <source>
        <dbReference type="EMBL" id="MDD0837278.1"/>
    </source>
</evidence>
<name>A0ABT5MX35_9BURK</name>
<accession>A0ABT5MX35</accession>
<keyword evidence="2" id="KW-1185">Reference proteome</keyword>
<gene>
    <name evidence="1" type="ORF">PSQ40_01715</name>
</gene>
<protein>
    <submittedName>
        <fullName evidence="1">Motility protein</fullName>
    </submittedName>
</protein>